<protein>
    <submittedName>
        <fullName evidence="3">Uncharacterized protein</fullName>
    </submittedName>
</protein>
<gene>
    <name evidence="3" type="ORF">FRX48_03681</name>
</gene>
<feature type="region of interest" description="Disordered" evidence="1">
    <location>
        <begin position="34"/>
        <end position="59"/>
    </location>
</feature>
<dbReference type="Proteomes" id="UP000324767">
    <property type="component" value="Unassembled WGS sequence"/>
</dbReference>
<dbReference type="EMBL" id="VXIT01000005">
    <property type="protein sequence ID" value="KAA6412689.1"/>
    <property type="molecule type" value="Genomic_DNA"/>
</dbReference>
<evidence type="ECO:0000256" key="2">
    <source>
        <dbReference type="SAM" id="SignalP"/>
    </source>
</evidence>
<dbReference type="AlphaFoldDB" id="A0A5M8PUH2"/>
<evidence type="ECO:0000313" key="4">
    <source>
        <dbReference type="Proteomes" id="UP000324767"/>
    </source>
</evidence>
<accession>A0A5M8PUH2</accession>
<feature type="chain" id="PRO_5024335614" evidence="2">
    <location>
        <begin position="22"/>
        <end position="182"/>
    </location>
</feature>
<proteinExistence type="predicted"/>
<name>A0A5M8PUH2_9LECA</name>
<sequence length="182" mass="19947">MWITTLSYAAALAHIVLTTSAFPLVTSSSTISSQLDTHAPTTDTRRVPDLHSSSPNPITLSARGPPVKLTVYDGTGKYIMLQMTGLVVDASFKNFIYSAFLYLEAYVTRFDEGDLIRGGHFDWLSPPSHSLDVWNANNHQVTYGMLQMTIAAIYDYMGVHGFETATFAMFDGANQVGIGNIK</sequence>
<keyword evidence="2" id="KW-0732">Signal</keyword>
<comment type="caution">
    <text evidence="3">The sequence shown here is derived from an EMBL/GenBank/DDBJ whole genome shotgun (WGS) entry which is preliminary data.</text>
</comment>
<evidence type="ECO:0000256" key="1">
    <source>
        <dbReference type="SAM" id="MobiDB-lite"/>
    </source>
</evidence>
<reference evidence="3 4" key="1">
    <citation type="submission" date="2019-09" db="EMBL/GenBank/DDBJ databases">
        <title>The hologenome of the rock-dwelling lichen Lasallia pustulata.</title>
        <authorList>
            <person name="Greshake Tzovaras B."/>
            <person name="Segers F."/>
            <person name="Bicker A."/>
            <person name="Dal Grande F."/>
            <person name="Otte J."/>
            <person name="Hankeln T."/>
            <person name="Schmitt I."/>
            <person name="Ebersberger I."/>
        </authorList>
    </citation>
    <scope>NUCLEOTIDE SEQUENCE [LARGE SCALE GENOMIC DNA]</scope>
    <source>
        <strain evidence="3">A1-1</strain>
    </source>
</reference>
<organism evidence="3 4">
    <name type="scientific">Lasallia pustulata</name>
    <dbReference type="NCBI Taxonomy" id="136370"/>
    <lineage>
        <taxon>Eukaryota</taxon>
        <taxon>Fungi</taxon>
        <taxon>Dikarya</taxon>
        <taxon>Ascomycota</taxon>
        <taxon>Pezizomycotina</taxon>
        <taxon>Lecanoromycetes</taxon>
        <taxon>OSLEUM clade</taxon>
        <taxon>Umbilicariomycetidae</taxon>
        <taxon>Umbilicariales</taxon>
        <taxon>Umbilicariaceae</taxon>
        <taxon>Lasallia</taxon>
    </lineage>
</organism>
<feature type="signal peptide" evidence="2">
    <location>
        <begin position="1"/>
        <end position="21"/>
    </location>
</feature>
<evidence type="ECO:0000313" key="3">
    <source>
        <dbReference type="EMBL" id="KAA6412689.1"/>
    </source>
</evidence>